<dbReference type="InterPro" id="IPR036610">
    <property type="entry name" value="PEBP-like_sf"/>
</dbReference>
<dbReference type="GO" id="GO:0030162">
    <property type="term" value="P:regulation of proteolysis"/>
    <property type="evidence" value="ECO:0007669"/>
    <property type="project" value="TreeGrafter"/>
</dbReference>
<dbReference type="Pfam" id="PF01161">
    <property type="entry name" value="PBP"/>
    <property type="match status" value="1"/>
</dbReference>
<dbReference type="SUPFAM" id="SSF49777">
    <property type="entry name" value="PEBP-like"/>
    <property type="match status" value="1"/>
</dbReference>
<dbReference type="GO" id="GO:0046578">
    <property type="term" value="P:regulation of Ras protein signal transduction"/>
    <property type="evidence" value="ECO:0007669"/>
    <property type="project" value="TreeGrafter"/>
</dbReference>
<dbReference type="InterPro" id="IPR008914">
    <property type="entry name" value="PEBP"/>
</dbReference>
<name>A0A6A6SGW0_9PLEO</name>
<dbReference type="AlphaFoldDB" id="A0A6A6SGW0"/>
<dbReference type="EMBL" id="MU006776">
    <property type="protein sequence ID" value="KAF2646562.1"/>
    <property type="molecule type" value="Genomic_DNA"/>
</dbReference>
<evidence type="ECO:0000313" key="3">
    <source>
        <dbReference type="Proteomes" id="UP000799753"/>
    </source>
</evidence>
<proteinExistence type="predicted"/>
<feature type="chain" id="PRO_5025400866" evidence="1">
    <location>
        <begin position="19"/>
        <end position="240"/>
    </location>
</feature>
<dbReference type="GO" id="GO:0005543">
    <property type="term" value="F:phospholipid binding"/>
    <property type="evidence" value="ECO:0007669"/>
    <property type="project" value="TreeGrafter"/>
</dbReference>
<dbReference type="PANTHER" id="PTHR11362:SF141">
    <property type="entry name" value="PHOSPHATIDYLETHANOLAMINE-BINDING PROTEIN"/>
    <property type="match status" value="1"/>
</dbReference>
<protein>
    <submittedName>
        <fullName evidence="2">PEBP-like protein</fullName>
    </submittedName>
</protein>
<dbReference type="OrthoDB" id="2506647at2759"/>
<dbReference type="Proteomes" id="UP000799753">
    <property type="component" value="Unassembled WGS sequence"/>
</dbReference>
<reference evidence="2" key="1">
    <citation type="journal article" date="2020" name="Stud. Mycol.">
        <title>101 Dothideomycetes genomes: a test case for predicting lifestyles and emergence of pathogens.</title>
        <authorList>
            <person name="Haridas S."/>
            <person name="Albert R."/>
            <person name="Binder M."/>
            <person name="Bloem J."/>
            <person name="Labutti K."/>
            <person name="Salamov A."/>
            <person name="Andreopoulos B."/>
            <person name="Baker S."/>
            <person name="Barry K."/>
            <person name="Bills G."/>
            <person name="Bluhm B."/>
            <person name="Cannon C."/>
            <person name="Castanera R."/>
            <person name="Culley D."/>
            <person name="Daum C."/>
            <person name="Ezra D."/>
            <person name="Gonzalez J."/>
            <person name="Henrissat B."/>
            <person name="Kuo A."/>
            <person name="Liang C."/>
            <person name="Lipzen A."/>
            <person name="Lutzoni F."/>
            <person name="Magnuson J."/>
            <person name="Mondo S."/>
            <person name="Nolan M."/>
            <person name="Ohm R."/>
            <person name="Pangilinan J."/>
            <person name="Park H.-J."/>
            <person name="Ramirez L."/>
            <person name="Alfaro M."/>
            <person name="Sun H."/>
            <person name="Tritt A."/>
            <person name="Yoshinaga Y."/>
            <person name="Zwiers L.-H."/>
            <person name="Turgeon B."/>
            <person name="Goodwin S."/>
            <person name="Spatafora J."/>
            <person name="Crous P."/>
            <person name="Grigoriev I."/>
        </authorList>
    </citation>
    <scope>NUCLEOTIDE SEQUENCE</scope>
    <source>
        <strain evidence="2">CBS 473.64</strain>
    </source>
</reference>
<evidence type="ECO:0000313" key="2">
    <source>
        <dbReference type="EMBL" id="KAF2646562.1"/>
    </source>
</evidence>
<dbReference type="Gene3D" id="3.90.280.10">
    <property type="entry name" value="PEBP-like"/>
    <property type="match status" value="1"/>
</dbReference>
<organism evidence="2 3">
    <name type="scientific">Massarina eburnea CBS 473.64</name>
    <dbReference type="NCBI Taxonomy" id="1395130"/>
    <lineage>
        <taxon>Eukaryota</taxon>
        <taxon>Fungi</taxon>
        <taxon>Dikarya</taxon>
        <taxon>Ascomycota</taxon>
        <taxon>Pezizomycotina</taxon>
        <taxon>Dothideomycetes</taxon>
        <taxon>Pleosporomycetidae</taxon>
        <taxon>Pleosporales</taxon>
        <taxon>Massarineae</taxon>
        <taxon>Massarinaceae</taxon>
        <taxon>Massarina</taxon>
    </lineage>
</organism>
<dbReference type="GO" id="GO:0030414">
    <property type="term" value="F:peptidase inhibitor activity"/>
    <property type="evidence" value="ECO:0007669"/>
    <property type="project" value="TreeGrafter"/>
</dbReference>
<evidence type="ECO:0000256" key="1">
    <source>
        <dbReference type="SAM" id="SignalP"/>
    </source>
</evidence>
<sequence>MYFTSSLLVAALLGVAQAQTPSGFKPEVKAKLDVMFNSTAVSAPGKLLTKAETGSQPQIAVAGNAVNGSGMYMFVMMDLDVPGQGTNTTRRVLLHAMNTGFKASSQKISSGSTLLTSTEKGPAAYIAPGPPATDTMPHRYVEMLFAQPDDLAVKATDFADTSARIGFDLDSFMTKNKLGMPLAANFFTVDGKASAASTPARSGSAGMPKSTAAPFTGSARAVDFSLGLAGVLGGLVVAAI</sequence>
<dbReference type="PANTHER" id="PTHR11362">
    <property type="entry name" value="PHOSPHATIDYLETHANOLAMINE-BINDING PROTEIN"/>
    <property type="match status" value="1"/>
</dbReference>
<keyword evidence="1" id="KW-0732">Signal</keyword>
<dbReference type="CDD" id="cd00866">
    <property type="entry name" value="PEBP_euk"/>
    <property type="match status" value="1"/>
</dbReference>
<feature type="signal peptide" evidence="1">
    <location>
        <begin position="1"/>
        <end position="18"/>
    </location>
</feature>
<gene>
    <name evidence="2" type="ORF">P280DRAFT_464762</name>
</gene>
<accession>A0A6A6SGW0</accession>
<keyword evidence="3" id="KW-1185">Reference proteome</keyword>
<dbReference type="InterPro" id="IPR035810">
    <property type="entry name" value="PEBP_euk"/>
</dbReference>